<dbReference type="InterPro" id="IPR029044">
    <property type="entry name" value="Nucleotide-diphossugar_trans"/>
</dbReference>
<reference evidence="3" key="1">
    <citation type="submission" date="2020-02" db="EMBL/GenBank/DDBJ databases">
        <authorList>
            <person name="Meier V. D."/>
        </authorList>
    </citation>
    <scope>NUCLEOTIDE SEQUENCE</scope>
    <source>
        <strain evidence="3">AVDCRST_MAG20</strain>
    </source>
</reference>
<feature type="domain" description="Nucleotidyl transferase" evidence="1">
    <location>
        <begin position="131"/>
        <end position="346"/>
    </location>
</feature>
<evidence type="ECO:0000259" key="2">
    <source>
        <dbReference type="Pfam" id="PF00571"/>
    </source>
</evidence>
<dbReference type="EMBL" id="CADCSY010000067">
    <property type="protein sequence ID" value="CAA9237312.1"/>
    <property type="molecule type" value="Genomic_DNA"/>
</dbReference>
<protein>
    <recommendedName>
        <fullName evidence="4">D-glycero-D-manno-heptose 1-phosphate guanosyltransferase</fullName>
    </recommendedName>
</protein>
<proteinExistence type="predicted"/>
<dbReference type="SUPFAM" id="SSF53448">
    <property type="entry name" value="Nucleotide-diphospho-sugar transferases"/>
    <property type="match status" value="1"/>
</dbReference>
<dbReference type="SUPFAM" id="SSF54631">
    <property type="entry name" value="CBS-domain pair"/>
    <property type="match status" value="1"/>
</dbReference>
<dbReference type="CDD" id="cd06426">
    <property type="entry name" value="NTP_transferase_like_2"/>
    <property type="match status" value="1"/>
</dbReference>
<dbReference type="InterPro" id="IPR000644">
    <property type="entry name" value="CBS_dom"/>
</dbReference>
<sequence length="359" mass="37357">MASGAGLGGAERGVPGTAEVDGGLPLGEALAAMAAAGTAVAVVRGQTGAPEGTVTDGELRAAVQSGLDDEAPVADVPLGPPLWVRPDAPDDEVADLLVRHHLDALPVVDGERVVGARRAADVGVVRPPTTAVLLVGGRGSRLAPLTDKVPKPLLAIGGRTILERILDNLAAAGITDVHLAVNYLAEVFEARLGDGAEAGVHLTYLHEREPLDTAGALSLLPRRPDGPVLVLNADQITSLPFARLVEHHTRAGNAVTVASFEHEVVIPYGVLQLDGPTLTGIEEKPTLRMPCNAGIYVLEPELLDLVPPATPYQMPSLISAAMEGGMQVGAFPIIERFIDIGTREELDKALVWFATGEET</sequence>
<evidence type="ECO:0008006" key="4">
    <source>
        <dbReference type="Google" id="ProtNLM"/>
    </source>
</evidence>
<gene>
    <name evidence="3" type="ORF">AVDCRST_MAG20-1546</name>
</gene>
<dbReference type="InterPro" id="IPR050486">
    <property type="entry name" value="Mannose-1P_guanyltransferase"/>
</dbReference>
<dbReference type="InterPro" id="IPR005835">
    <property type="entry name" value="NTP_transferase_dom"/>
</dbReference>
<dbReference type="CDD" id="cd02205">
    <property type="entry name" value="CBS_pair_SF"/>
    <property type="match status" value="1"/>
</dbReference>
<evidence type="ECO:0000313" key="3">
    <source>
        <dbReference type="EMBL" id="CAA9237312.1"/>
    </source>
</evidence>
<dbReference type="Gene3D" id="3.10.580.10">
    <property type="entry name" value="CBS-domain"/>
    <property type="match status" value="1"/>
</dbReference>
<dbReference type="Gene3D" id="3.90.550.10">
    <property type="entry name" value="Spore Coat Polysaccharide Biosynthesis Protein SpsA, Chain A"/>
    <property type="match status" value="1"/>
</dbReference>
<dbReference type="PANTHER" id="PTHR22572">
    <property type="entry name" value="SUGAR-1-PHOSPHATE GUANYL TRANSFERASE"/>
    <property type="match status" value="1"/>
</dbReference>
<dbReference type="Pfam" id="PF00483">
    <property type="entry name" value="NTP_transferase"/>
    <property type="match status" value="1"/>
</dbReference>
<organism evidence="3">
    <name type="scientific">uncultured Acidimicrobiales bacterium</name>
    <dbReference type="NCBI Taxonomy" id="310071"/>
    <lineage>
        <taxon>Bacteria</taxon>
        <taxon>Bacillati</taxon>
        <taxon>Actinomycetota</taxon>
        <taxon>Acidimicrobiia</taxon>
        <taxon>Acidimicrobiales</taxon>
        <taxon>environmental samples</taxon>
    </lineage>
</organism>
<dbReference type="InterPro" id="IPR046342">
    <property type="entry name" value="CBS_dom_sf"/>
</dbReference>
<accession>A0A6J4HZF3</accession>
<name>A0A6J4HZF3_9ACTN</name>
<dbReference type="AlphaFoldDB" id="A0A6J4HZF3"/>
<feature type="domain" description="CBS" evidence="2">
    <location>
        <begin position="73"/>
        <end position="115"/>
    </location>
</feature>
<evidence type="ECO:0000259" key="1">
    <source>
        <dbReference type="Pfam" id="PF00483"/>
    </source>
</evidence>
<dbReference type="Pfam" id="PF00571">
    <property type="entry name" value="CBS"/>
    <property type="match status" value="1"/>
</dbReference>